<keyword evidence="2" id="KW-0732">Signal</keyword>
<feature type="signal peptide" evidence="2">
    <location>
        <begin position="1"/>
        <end position="19"/>
    </location>
</feature>
<dbReference type="EMBL" id="GEDC01009940">
    <property type="protein sequence ID" value="JAS27358.1"/>
    <property type="molecule type" value="Transcribed_RNA"/>
</dbReference>
<dbReference type="AlphaFoldDB" id="A0A1B6DNW0"/>
<feature type="compositionally biased region" description="Basic and acidic residues" evidence="1">
    <location>
        <begin position="115"/>
        <end position="125"/>
    </location>
</feature>
<protein>
    <submittedName>
        <fullName evidence="3">Uncharacterized protein</fullName>
    </submittedName>
</protein>
<evidence type="ECO:0000313" key="3">
    <source>
        <dbReference type="EMBL" id="JAS27358.1"/>
    </source>
</evidence>
<proteinExistence type="predicted"/>
<reference evidence="3" key="1">
    <citation type="submission" date="2015-12" db="EMBL/GenBank/DDBJ databases">
        <title>De novo transcriptome assembly of four potential Pierce s Disease insect vectors from Arizona vineyards.</title>
        <authorList>
            <person name="Tassone E.E."/>
        </authorList>
    </citation>
    <scope>NUCLEOTIDE SEQUENCE</scope>
</reference>
<accession>A0A1B6DNW0</accession>
<evidence type="ECO:0000256" key="1">
    <source>
        <dbReference type="SAM" id="MobiDB-lite"/>
    </source>
</evidence>
<organism evidence="3">
    <name type="scientific">Clastoptera arizonana</name>
    <name type="common">Arizona spittle bug</name>
    <dbReference type="NCBI Taxonomy" id="38151"/>
    <lineage>
        <taxon>Eukaryota</taxon>
        <taxon>Metazoa</taxon>
        <taxon>Ecdysozoa</taxon>
        <taxon>Arthropoda</taxon>
        <taxon>Hexapoda</taxon>
        <taxon>Insecta</taxon>
        <taxon>Pterygota</taxon>
        <taxon>Neoptera</taxon>
        <taxon>Paraneoptera</taxon>
        <taxon>Hemiptera</taxon>
        <taxon>Auchenorrhyncha</taxon>
        <taxon>Cercopoidea</taxon>
        <taxon>Clastopteridae</taxon>
        <taxon>Clastoptera</taxon>
    </lineage>
</organism>
<feature type="region of interest" description="Disordered" evidence="1">
    <location>
        <begin position="54"/>
        <end position="135"/>
    </location>
</feature>
<feature type="compositionally biased region" description="Acidic residues" evidence="1">
    <location>
        <begin position="71"/>
        <end position="85"/>
    </location>
</feature>
<feature type="non-terminal residue" evidence="3">
    <location>
        <position position="1"/>
    </location>
</feature>
<feature type="compositionally biased region" description="Low complexity" evidence="1">
    <location>
        <begin position="60"/>
        <end position="70"/>
    </location>
</feature>
<name>A0A1B6DNW0_9HEMI</name>
<gene>
    <name evidence="3" type="ORF">g.1133</name>
</gene>
<feature type="chain" id="PRO_5008581522" evidence="2">
    <location>
        <begin position="20"/>
        <end position="160"/>
    </location>
</feature>
<sequence length="160" mass="17878">RTNTMLLLQLWFNTSVVSSGVSRNRARPNKTALSTTEAATITSSMSTQTFAPEIIQKIASTSTTTEQPITETEEQETYEEPDMEIDNSAHDPEAANQQDTYSDEDSTDTNTPIKEQSKSRGDRILDPSTGMEVKQESNFPWTWARNIMLEKPVLKKSASI</sequence>
<evidence type="ECO:0000256" key="2">
    <source>
        <dbReference type="SAM" id="SignalP"/>
    </source>
</evidence>